<dbReference type="EMBL" id="BAAABY010000023">
    <property type="protein sequence ID" value="GAA0466573.1"/>
    <property type="molecule type" value="Genomic_DNA"/>
</dbReference>
<proteinExistence type="predicted"/>
<keyword evidence="3" id="KW-1185">Reference proteome</keyword>
<sequence>MEILRTMGPRTPVRLTDARRVAVRQLKDLQKDRAARIRHTMDALLRWLFDTASDQTPINPALFLANRGELPGRRDVTLRQVMYRLVAAGLLPNTPPMYRRLSARTARARREDRFPDLIDTLRQVHVPPSWPRNGGSGISWPTSSAAGNPPRLRRPWPTDPAAEVHIDMPAAGALLPRRGHFAAWSRLATSFTTTVVKSPFCFAV</sequence>
<dbReference type="Proteomes" id="UP001500909">
    <property type="component" value="Unassembled WGS sequence"/>
</dbReference>
<evidence type="ECO:0000313" key="3">
    <source>
        <dbReference type="Proteomes" id="UP001500909"/>
    </source>
</evidence>
<evidence type="ECO:0000256" key="1">
    <source>
        <dbReference type="SAM" id="MobiDB-lite"/>
    </source>
</evidence>
<protein>
    <recommendedName>
        <fullName evidence="4">Core-binding (CB) domain-containing protein</fullName>
    </recommendedName>
</protein>
<evidence type="ECO:0000313" key="2">
    <source>
        <dbReference type="EMBL" id="GAA0466573.1"/>
    </source>
</evidence>
<reference evidence="2 3" key="1">
    <citation type="journal article" date="2019" name="Int. J. Syst. Evol. Microbiol.">
        <title>The Global Catalogue of Microorganisms (GCM) 10K type strain sequencing project: providing services to taxonomists for standard genome sequencing and annotation.</title>
        <authorList>
            <consortium name="The Broad Institute Genomics Platform"/>
            <consortium name="The Broad Institute Genome Sequencing Center for Infectious Disease"/>
            <person name="Wu L."/>
            <person name="Ma J."/>
        </authorList>
    </citation>
    <scope>NUCLEOTIDE SEQUENCE [LARGE SCALE GENOMIC DNA]</scope>
    <source>
        <strain evidence="2 3">JCM 4805</strain>
    </source>
</reference>
<gene>
    <name evidence="2" type="ORF">GCM10010361_33400</name>
</gene>
<feature type="region of interest" description="Disordered" evidence="1">
    <location>
        <begin position="132"/>
        <end position="151"/>
    </location>
</feature>
<organism evidence="2 3">
    <name type="scientific">Streptomyces olivaceiscleroticus</name>
    <dbReference type="NCBI Taxonomy" id="68245"/>
    <lineage>
        <taxon>Bacteria</taxon>
        <taxon>Bacillati</taxon>
        <taxon>Actinomycetota</taxon>
        <taxon>Actinomycetes</taxon>
        <taxon>Kitasatosporales</taxon>
        <taxon>Streptomycetaceae</taxon>
        <taxon>Streptomyces</taxon>
    </lineage>
</organism>
<accession>A0ABN1A3E0</accession>
<name>A0ABN1A3E0_9ACTN</name>
<evidence type="ECO:0008006" key="4">
    <source>
        <dbReference type="Google" id="ProtNLM"/>
    </source>
</evidence>
<comment type="caution">
    <text evidence="2">The sequence shown here is derived from an EMBL/GenBank/DDBJ whole genome shotgun (WGS) entry which is preliminary data.</text>
</comment>